<dbReference type="RefSeq" id="WP_078783365.1">
    <property type="nucleotide sequence ID" value="NZ_DBFBJS010000050.1"/>
</dbReference>
<evidence type="ECO:0000259" key="8">
    <source>
        <dbReference type="Pfam" id="PF00892"/>
    </source>
</evidence>
<keyword evidence="5 7" id="KW-1133">Transmembrane helix</keyword>
<dbReference type="EMBL" id="FUYF01000002">
    <property type="protein sequence ID" value="SKA75025.1"/>
    <property type="molecule type" value="Genomic_DNA"/>
</dbReference>
<dbReference type="InterPro" id="IPR050638">
    <property type="entry name" value="AA-Vitamin_Transporters"/>
</dbReference>
<comment type="similarity">
    <text evidence="2">Belongs to the EamA transporter family.</text>
</comment>
<gene>
    <name evidence="9" type="ORF">SAMN02745178_00342</name>
</gene>
<feature type="transmembrane region" description="Helical" evidence="7">
    <location>
        <begin position="12"/>
        <end position="34"/>
    </location>
</feature>
<reference evidence="9 10" key="1">
    <citation type="submission" date="2017-02" db="EMBL/GenBank/DDBJ databases">
        <authorList>
            <person name="Peterson S.W."/>
        </authorList>
    </citation>
    <scope>NUCLEOTIDE SEQUENCE [LARGE SCALE GENOMIC DNA]</scope>
    <source>
        <strain evidence="9 10">ATCC 27749</strain>
    </source>
</reference>
<dbReference type="OrthoDB" id="3190463at2"/>
<feature type="transmembrane region" description="Helical" evidence="7">
    <location>
        <begin position="49"/>
        <end position="73"/>
    </location>
</feature>
<dbReference type="PANTHER" id="PTHR32322:SF18">
    <property type="entry name" value="S-ADENOSYLMETHIONINE_S-ADENOSYLHOMOCYSTEINE TRANSPORTER"/>
    <property type="match status" value="1"/>
</dbReference>
<evidence type="ECO:0000256" key="7">
    <source>
        <dbReference type="SAM" id="Phobius"/>
    </source>
</evidence>
<dbReference type="AlphaFoldDB" id="A0A1T4WDM7"/>
<feature type="transmembrane region" description="Helical" evidence="7">
    <location>
        <begin position="287"/>
        <end position="304"/>
    </location>
</feature>
<keyword evidence="10" id="KW-1185">Reference proteome</keyword>
<sequence>MQKSKLDQFFSIPAAAVLMAIVCNVLWGSAFPFIKLGYRLFAIDSADTASILCFAGVRFMIGAALVWLAGLALNHRPLPMPRGKTLASACGLGLWQTAAQYFFYYSAVALLTGAMGGILNSTQSFMGVILAHFLYGNKDRLTPRKALGCALGFGGVLVATLGNHGGGSVKGMVFMLIASVIFALAGPWNKAVTQHADSFSVSVLNLGVGGLALAVLGFAMGGSLHPQSAAGIPVLLFLAFISGAGYVIWALLMKNNPVSRIAVFGLIIPIMNVLLSALLNGEPLFEWNYLAALVLVCIGIFLVNRAPQTQETKA</sequence>
<accession>A0A1T4WDM7</accession>
<dbReference type="Pfam" id="PF00892">
    <property type="entry name" value="EamA"/>
    <property type="match status" value="2"/>
</dbReference>
<keyword evidence="3" id="KW-1003">Cell membrane</keyword>
<feature type="transmembrane region" description="Helical" evidence="7">
    <location>
        <begin position="261"/>
        <end position="281"/>
    </location>
</feature>
<comment type="subcellular location">
    <subcellularLocation>
        <location evidence="1">Cell membrane</location>
        <topology evidence="1">Multi-pass membrane protein</topology>
    </subcellularLocation>
</comment>
<feature type="transmembrane region" description="Helical" evidence="7">
    <location>
        <begin position="85"/>
        <end position="104"/>
    </location>
</feature>
<dbReference type="GeneID" id="93336838"/>
<feature type="transmembrane region" description="Helical" evidence="7">
    <location>
        <begin position="146"/>
        <end position="165"/>
    </location>
</feature>
<evidence type="ECO:0000256" key="1">
    <source>
        <dbReference type="ARBA" id="ARBA00004651"/>
    </source>
</evidence>
<proteinExistence type="inferred from homology"/>
<protein>
    <submittedName>
        <fullName evidence="9">Permease of the drug/metabolite transporter (DMT) superfamily</fullName>
    </submittedName>
</protein>
<feature type="transmembrane region" description="Helical" evidence="7">
    <location>
        <begin position="230"/>
        <end position="249"/>
    </location>
</feature>
<dbReference type="STRING" id="745368.SAMN02745178_00342"/>
<dbReference type="InterPro" id="IPR037185">
    <property type="entry name" value="EmrE-like"/>
</dbReference>
<keyword evidence="6 7" id="KW-0472">Membrane</keyword>
<evidence type="ECO:0000256" key="2">
    <source>
        <dbReference type="ARBA" id="ARBA00007362"/>
    </source>
</evidence>
<name>A0A1T4WDM7_9FIRM</name>
<dbReference type="GO" id="GO:0005886">
    <property type="term" value="C:plasma membrane"/>
    <property type="evidence" value="ECO:0007669"/>
    <property type="project" value="UniProtKB-SubCell"/>
</dbReference>
<dbReference type="Proteomes" id="UP000190286">
    <property type="component" value="Unassembled WGS sequence"/>
</dbReference>
<feature type="domain" description="EamA" evidence="8">
    <location>
        <begin position="16"/>
        <end position="160"/>
    </location>
</feature>
<keyword evidence="4 7" id="KW-0812">Transmembrane</keyword>
<dbReference type="InterPro" id="IPR000620">
    <property type="entry name" value="EamA_dom"/>
</dbReference>
<evidence type="ECO:0000256" key="3">
    <source>
        <dbReference type="ARBA" id="ARBA00022475"/>
    </source>
</evidence>
<organism evidence="9 10">
    <name type="scientific">Gemmiger formicilis</name>
    <dbReference type="NCBI Taxonomy" id="745368"/>
    <lineage>
        <taxon>Bacteria</taxon>
        <taxon>Bacillati</taxon>
        <taxon>Bacillota</taxon>
        <taxon>Clostridia</taxon>
        <taxon>Eubacteriales</taxon>
        <taxon>Gemmiger</taxon>
    </lineage>
</organism>
<dbReference type="PANTHER" id="PTHR32322">
    <property type="entry name" value="INNER MEMBRANE TRANSPORTER"/>
    <property type="match status" value="1"/>
</dbReference>
<feature type="domain" description="EamA" evidence="8">
    <location>
        <begin position="170"/>
        <end position="304"/>
    </location>
</feature>
<evidence type="ECO:0000256" key="5">
    <source>
        <dbReference type="ARBA" id="ARBA00022989"/>
    </source>
</evidence>
<dbReference type="SUPFAM" id="SSF103481">
    <property type="entry name" value="Multidrug resistance efflux transporter EmrE"/>
    <property type="match status" value="2"/>
</dbReference>
<evidence type="ECO:0000313" key="9">
    <source>
        <dbReference type="EMBL" id="SKA75025.1"/>
    </source>
</evidence>
<feature type="transmembrane region" description="Helical" evidence="7">
    <location>
        <begin position="110"/>
        <end position="134"/>
    </location>
</feature>
<feature type="transmembrane region" description="Helical" evidence="7">
    <location>
        <begin position="201"/>
        <end position="224"/>
    </location>
</feature>
<evidence type="ECO:0000256" key="6">
    <source>
        <dbReference type="ARBA" id="ARBA00023136"/>
    </source>
</evidence>
<evidence type="ECO:0000256" key="4">
    <source>
        <dbReference type="ARBA" id="ARBA00022692"/>
    </source>
</evidence>
<feature type="transmembrane region" description="Helical" evidence="7">
    <location>
        <begin position="171"/>
        <end position="189"/>
    </location>
</feature>
<evidence type="ECO:0000313" key="10">
    <source>
        <dbReference type="Proteomes" id="UP000190286"/>
    </source>
</evidence>